<dbReference type="Pfam" id="PF03702">
    <property type="entry name" value="AnmK"/>
    <property type="match status" value="1"/>
</dbReference>
<dbReference type="NCBIfam" id="NF007139">
    <property type="entry name" value="PRK09585.1-3"/>
    <property type="match status" value="1"/>
</dbReference>
<comment type="caution">
    <text evidence="2">The sequence shown here is derived from an EMBL/GenBank/DDBJ whole genome shotgun (WGS) entry which is preliminary data.</text>
</comment>
<feature type="binding site" evidence="1">
    <location>
        <begin position="11"/>
        <end position="18"/>
    </location>
    <ligand>
        <name>ATP</name>
        <dbReference type="ChEBI" id="CHEBI:30616"/>
    </ligand>
</feature>
<dbReference type="UniPathway" id="UPA00544"/>
<reference evidence="2 3" key="1">
    <citation type="submission" date="2018-05" db="EMBL/GenBank/DDBJ databases">
        <title>Abyssibacter profundi OUC007T gen. nov., sp. nov, a marine bacterium isolated from seawater of the Mariana Trench.</title>
        <authorList>
            <person name="Zhou S."/>
        </authorList>
    </citation>
    <scope>NUCLEOTIDE SEQUENCE [LARGE SCALE GENOMIC DNA]</scope>
    <source>
        <strain evidence="2 3">OUC007</strain>
    </source>
</reference>
<keyword evidence="1" id="KW-0808">Transferase</keyword>
<comment type="pathway">
    <text evidence="1">Cell wall biogenesis; peptidoglycan recycling.</text>
</comment>
<dbReference type="EMBL" id="QEQK01000007">
    <property type="protein sequence ID" value="PWN55971.1"/>
    <property type="molecule type" value="Genomic_DNA"/>
</dbReference>
<dbReference type="SUPFAM" id="SSF53067">
    <property type="entry name" value="Actin-like ATPase domain"/>
    <property type="match status" value="1"/>
</dbReference>
<dbReference type="OrthoDB" id="9763949at2"/>
<gene>
    <name evidence="1" type="primary">anmK</name>
    <name evidence="2" type="ORF">DEH80_09110</name>
</gene>
<dbReference type="InterPro" id="IPR005338">
    <property type="entry name" value="Anhydro_N_Ac-Mur_kinase"/>
</dbReference>
<dbReference type="HAMAP" id="MF_01270">
    <property type="entry name" value="AnhMurNAc_kinase"/>
    <property type="match status" value="1"/>
</dbReference>
<keyword evidence="1" id="KW-0067">ATP-binding</keyword>
<evidence type="ECO:0000313" key="2">
    <source>
        <dbReference type="EMBL" id="PWN55971.1"/>
    </source>
</evidence>
<dbReference type="GO" id="GO:0009254">
    <property type="term" value="P:peptidoglycan turnover"/>
    <property type="evidence" value="ECO:0007669"/>
    <property type="project" value="UniProtKB-UniRule"/>
</dbReference>
<keyword evidence="1" id="KW-0547">Nucleotide-binding</keyword>
<protein>
    <recommendedName>
        <fullName evidence="1">Anhydro-N-acetylmuramic acid kinase</fullName>
        <ecNumber evidence="1">2.7.1.170</ecNumber>
    </recommendedName>
    <alternativeName>
        <fullName evidence="1">AnhMurNAc kinase</fullName>
    </alternativeName>
</protein>
<dbReference type="GO" id="GO:0016773">
    <property type="term" value="F:phosphotransferase activity, alcohol group as acceptor"/>
    <property type="evidence" value="ECO:0007669"/>
    <property type="project" value="UniProtKB-UniRule"/>
</dbReference>
<organism evidence="2 3">
    <name type="scientific">Abyssibacter profundi</name>
    <dbReference type="NCBI Taxonomy" id="2182787"/>
    <lineage>
        <taxon>Bacteria</taxon>
        <taxon>Pseudomonadati</taxon>
        <taxon>Pseudomonadota</taxon>
        <taxon>Gammaproteobacteria</taxon>
        <taxon>Chromatiales</taxon>
        <taxon>Oceanococcaceae</taxon>
        <taxon>Abyssibacter</taxon>
    </lineage>
</organism>
<dbReference type="PANTHER" id="PTHR30605">
    <property type="entry name" value="ANHYDRO-N-ACETYLMURAMIC ACID KINASE"/>
    <property type="match status" value="1"/>
</dbReference>
<dbReference type="AlphaFoldDB" id="A0A363UKM4"/>
<dbReference type="GO" id="GO:0006040">
    <property type="term" value="P:amino sugar metabolic process"/>
    <property type="evidence" value="ECO:0007669"/>
    <property type="project" value="InterPro"/>
</dbReference>
<dbReference type="Proteomes" id="UP000251800">
    <property type="component" value="Unassembled WGS sequence"/>
</dbReference>
<accession>A0A363UKM4</accession>
<comment type="function">
    <text evidence="1">Catalyzes the specific phosphorylation of 1,6-anhydro-N-acetylmuramic acid (anhMurNAc) with the simultaneous cleavage of the 1,6-anhydro ring, generating MurNAc-6-P. Is required for the utilization of anhMurNAc either imported from the medium or derived from its own cell wall murein, and thus plays a role in cell wall recycling.</text>
</comment>
<evidence type="ECO:0000313" key="3">
    <source>
        <dbReference type="Proteomes" id="UP000251800"/>
    </source>
</evidence>
<dbReference type="GO" id="GO:0016301">
    <property type="term" value="F:kinase activity"/>
    <property type="evidence" value="ECO:0007669"/>
    <property type="project" value="UniProtKB-KW"/>
</dbReference>
<dbReference type="RefSeq" id="WP_109720186.1">
    <property type="nucleotide sequence ID" value="NZ_QEQK01000007.1"/>
</dbReference>
<keyword evidence="1" id="KW-0119">Carbohydrate metabolism</keyword>
<comment type="similarity">
    <text evidence="1">Belongs to the anhydro-N-acetylmuramic acid kinase family.</text>
</comment>
<dbReference type="Gene3D" id="3.30.420.40">
    <property type="match status" value="2"/>
</dbReference>
<keyword evidence="3" id="KW-1185">Reference proteome</keyword>
<dbReference type="GO" id="GO:0005524">
    <property type="term" value="F:ATP binding"/>
    <property type="evidence" value="ECO:0007669"/>
    <property type="project" value="UniProtKB-UniRule"/>
</dbReference>
<comment type="pathway">
    <text evidence="1">Amino-sugar metabolism; 1,6-anhydro-N-acetylmuramate degradation.</text>
</comment>
<dbReference type="PANTHER" id="PTHR30605:SF0">
    <property type="entry name" value="ANHYDRO-N-ACETYLMURAMIC ACID KINASE"/>
    <property type="match status" value="1"/>
</dbReference>
<dbReference type="EC" id="2.7.1.170" evidence="1"/>
<name>A0A363UKM4_9GAMM</name>
<comment type="catalytic activity">
    <reaction evidence="1">
        <text>1,6-anhydro-N-acetyl-beta-muramate + ATP + H2O = N-acetyl-D-muramate 6-phosphate + ADP + H(+)</text>
        <dbReference type="Rhea" id="RHEA:24952"/>
        <dbReference type="ChEBI" id="CHEBI:15377"/>
        <dbReference type="ChEBI" id="CHEBI:15378"/>
        <dbReference type="ChEBI" id="CHEBI:30616"/>
        <dbReference type="ChEBI" id="CHEBI:58690"/>
        <dbReference type="ChEBI" id="CHEBI:58722"/>
        <dbReference type="ChEBI" id="CHEBI:456216"/>
        <dbReference type="EC" id="2.7.1.170"/>
    </reaction>
</comment>
<sequence length="379" mass="39471">MNERFVGLISGTSADGIDAALVTFDPDGRLAEAPLTLTLPYPTALRRSLIQCMRRDAALPLDRLGQLDQQVGLAFSAATLTLLEEAKLSPSAIHAIGSHGQTLFHAPDAGLPHTLQIGDPNQIAAGTGIPVVADFRRADMVAGGQGAPLAPGLHAALWRCSGITRAVINLGGIANVTTLPGDPGQAVTAYDSGPANCLLDLWHSRHRGGPVDTDGEWARTGKPVASLLSAMLADSYFSRPAPKSTGREYFDGQWLDSHLGAHLSPLPPEDVQATLLALTIETVAQAIETTAAKEAYVCGGGAHNSALLQGLRMRMPGVSIAATDTLGLPADDVEAVAFAWLAMRHTRQQAGNLPSVTGARYAAILGGRYLPPISASDPG</sequence>
<dbReference type="InterPro" id="IPR043129">
    <property type="entry name" value="ATPase_NBD"/>
</dbReference>
<keyword evidence="1 2" id="KW-0418">Kinase</keyword>
<dbReference type="GO" id="GO:0097175">
    <property type="term" value="P:1,6-anhydro-N-acetyl-beta-muramic acid catabolic process"/>
    <property type="evidence" value="ECO:0007669"/>
    <property type="project" value="UniProtKB-UniRule"/>
</dbReference>
<proteinExistence type="inferred from homology"/>
<evidence type="ECO:0000256" key="1">
    <source>
        <dbReference type="HAMAP-Rule" id="MF_01270"/>
    </source>
</evidence>
<dbReference type="CDD" id="cd24050">
    <property type="entry name" value="ASKHA_NBD_ANMK"/>
    <property type="match status" value="1"/>
</dbReference>
<dbReference type="UniPathway" id="UPA00343"/>